<gene>
    <name evidence="1" type="ORF">NUW58_g1172</name>
</gene>
<accession>A0ACC1PP54</accession>
<organism evidence="1 2">
    <name type="scientific">Xylaria curta</name>
    <dbReference type="NCBI Taxonomy" id="42375"/>
    <lineage>
        <taxon>Eukaryota</taxon>
        <taxon>Fungi</taxon>
        <taxon>Dikarya</taxon>
        <taxon>Ascomycota</taxon>
        <taxon>Pezizomycotina</taxon>
        <taxon>Sordariomycetes</taxon>
        <taxon>Xylariomycetidae</taxon>
        <taxon>Xylariales</taxon>
        <taxon>Xylariaceae</taxon>
        <taxon>Xylaria</taxon>
    </lineage>
</organism>
<comment type="caution">
    <text evidence="1">The sequence shown here is derived from an EMBL/GenBank/DDBJ whole genome shotgun (WGS) entry which is preliminary data.</text>
</comment>
<keyword evidence="2" id="KW-1185">Reference proteome</keyword>
<sequence length="153" mass="16787">MAIKGAGVTAIATMWALTGLTTVFLLLRLYTRLIVLRAFGGDDHVFILAYVRGFDTLSYNPPLFSDTYFQSATLGFGQSNAEIGNLDDISEATLWEAIGQTFTVIGTAIAKWSLGLFLIRLADVRWLKIVVWVAMSGLLAGSISVLFTFWLQV</sequence>
<proteinExistence type="predicted"/>
<reference evidence="1" key="1">
    <citation type="submission" date="2022-10" db="EMBL/GenBank/DDBJ databases">
        <title>Genome Sequence of Xylaria curta.</title>
        <authorList>
            <person name="Buettner E."/>
        </authorList>
    </citation>
    <scope>NUCLEOTIDE SEQUENCE</scope>
    <source>
        <strain evidence="1">Babe10</strain>
    </source>
</reference>
<name>A0ACC1PP54_9PEZI</name>
<evidence type="ECO:0000313" key="2">
    <source>
        <dbReference type="Proteomes" id="UP001143856"/>
    </source>
</evidence>
<protein>
    <submittedName>
        <fullName evidence="1">Uncharacterized protein</fullName>
    </submittedName>
</protein>
<evidence type="ECO:0000313" key="1">
    <source>
        <dbReference type="EMBL" id="KAJ2995797.1"/>
    </source>
</evidence>
<dbReference type="EMBL" id="JAPDGR010000120">
    <property type="protein sequence ID" value="KAJ2995797.1"/>
    <property type="molecule type" value="Genomic_DNA"/>
</dbReference>
<dbReference type="Proteomes" id="UP001143856">
    <property type="component" value="Unassembled WGS sequence"/>
</dbReference>